<evidence type="ECO:0000256" key="6">
    <source>
        <dbReference type="ARBA" id="ARBA00023277"/>
    </source>
</evidence>
<dbReference type="EMBL" id="JABBJJ010000123">
    <property type="protein sequence ID" value="NMO18102.1"/>
    <property type="molecule type" value="Genomic_DNA"/>
</dbReference>
<dbReference type="Gene3D" id="3.40.50.2000">
    <property type="entry name" value="Glycogen Phosphorylase B"/>
    <property type="match status" value="2"/>
</dbReference>
<dbReference type="Pfam" id="PF21269">
    <property type="entry name" value="TreT_GT1"/>
    <property type="match status" value="1"/>
</dbReference>
<sequence length="510" mass="54562">MSGEGARAFAGWPQGMTGTLKPFEVHVRAEPLTCFESVVGQEGWRALMAHAERTRTRMAGRTFWNVNTTARGGGVAEMIPRLLAYARGAGVDARWMVLEGTPEFFRVTKRLHHALHGSPGDGSPLGLAERALYDEVLRDNAEELLALVRPGDLVLLHDPQTLGLAPALAEVGAGVAWRCHVGSDLRNAEVARAWEFLAPGLAAVRLAVFSRASYVPPQCADRALVIRPSIDVFAVKNQSMAPDVACSILAHTGLLGDGACVMEPAFIRGDGVPARVSRGADIIRLGSAPARDTPLVVQVSRWDPLKDPAGVLNGFALLAREHPGLRAELVLAGPAVTSVADDPEAASTLNAVVERWRGLPHLLRQRIHLACLPMKDAEENAAIVNALQRHAAVVVQKSLQEGFGLTVTEAMWKERPVVASAVGGIQDQIVHGVNGLLVRDASDLAEFAAEVRTLLCDRELAARLGTRARQDVLDHFTGARHLGDISFLIEQLDARAPVGVAPEHGALPPP</sequence>
<dbReference type="InterPro" id="IPR049438">
    <property type="entry name" value="TreT_GT1"/>
</dbReference>
<protein>
    <submittedName>
        <fullName evidence="9">Glycosyltransferase</fullName>
    </submittedName>
</protein>
<evidence type="ECO:0000256" key="3">
    <source>
        <dbReference type="ARBA" id="ARBA00022526"/>
    </source>
</evidence>
<comment type="caution">
    <text evidence="9">The sequence shown here is derived from an EMBL/GenBank/DDBJ whole genome shotgun (WGS) entry which is preliminary data.</text>
</comment>
<dbReference type="PANTHER" id="PTHR47779:SF1">
    <property type="entry name" value="SYNTHASE (CCG-9), PUTATIVE (AFU_ORTHOLOGUE AFUA_3G12100)-RELATED"/>
    <property type="match status" value="1"/>
</dbReference>
<evidence type="ECO:0000256" key="1">
    <source>
        <dbReference type="ARBA" id="ARBA00009481"/>
    </source>
</evidence>
<evidence type="ECO:0000256" key="4">
    <source>
        <dbReference type="ARBA" id="ARBA00022676"/>
    </source>
</evidence>
<dbReference type="InterPro" id="IPR052078">
    <property type="entry name" value="Trehalose_Metab_GTase"/>
</dbReference>
<feature type="domain" description="Trehalose synthase N-terminal" evidence="8">
    <location>
        <begin position="65"/>
        <end position="216"/>
    </location>
</feature>
<dbReference type="InterPro" id="IPR001296">
    <property type="entry name" value="Glyco_trans_1"/>
</dbReference>
<gene>
    <name evidence="9" type="ORF">HG543_25055</name>
</gene>
<dbReference type="SUPFAM" id="SSF53756">
    <property type="entry name" value="UDP-Glycosyltransferase/glycogen phosphorylase"/>
    <property type="match status" value="1"/>
</dbReference>
<reference evidence="9 10" key="1">
    <citation type="submission" date="2020-04" db="EMBL/GenBank/DDBJ databases">
        <title>Draft genome of Pyxidicoccus fallax type strain.</title>
        <authorList>
            <person name="Whitworth D.E."/>
        </authorList>
    </citation>
    <scope>NUCLEOTIDE SEQUENCE [LARGE SCALE GENOMIC DNA]</scope>
    <source>
        <strain evidence="9 10">DSM 14698</strain>
    </source>
</reference>
<dbReference type="Pfam" id="PF00534">
    <property type="entry name" value="Glycos_transf_1"/>
    <property type="match status" value="1"/>
</dbReference>
<dbReference type="PANTHER" id="PTHR47779">
    <property type="entry name" value="SYNTHASE (CCG-9), PUTATIVE (AFU_ORTHOLOGUE AFUA_3G12100)-RELATED"/>
    <property type="match status" value="1"/>
</dbReference>
<evidence type="ECO:0000256" key="2">
    <source>
        <dbReference type="ARBA" id="ARBA00011738"/>
    </source>
</evidence>
<keyword evidence="4" id="KW-0328">Glycosyltransferase</keyword>
<keyword evidence="5 9" id="KW-0808">Transferase</keyword>
<proteinExistence type="inferred from homology"/>
<evidence type="ECO:0000313" key="9">
    <source>
        <dbReference type="EMBL" id="NMO18102.1"/>
    </source>
</evidence>
<dbReference type="GO" id="GO:0016757">
    <property type="term" value="F:glycosyltransferase activity"/>
    <property type="evidence" value="ECO:0007669"/>
    <property type="project" value="UniProtKB-KW"/>
</dbReference>
<feature type="domain" description="Glycosyl transferase family 1" evidence="7">
    <location>
        <begin position="291"/>
        <end position="470"/>
    </location>
</feature>
<keyword evidence="10" id="KW-1185">Reference proteome</keyword>
<comment type="subunit">
    <text evidence="2">Homodimer.</text>
</comment>
<organism evidence="9 10">
    <name type="scientific">Pyxidicoccus fallax</name>
    <dbReference type="NCBI Taxonomy" id="394095"/>
    <lineage>
        <taxon>Bacteria</taxon>
        <taxon>Pseudomonadati</taxon>
        <taxon>Myxococcota</taxon>
        <taxon>Myxococcia</taxon>
        <taxon>Myxococcales</taxon>
        <taxon>Cystobacterineae</taxon>
        <taxon>Myxococcaceae</taxon>
        <taxon>Pyxidicoccus</taxon>
    </lineage>
</organism>
<dbReference type="Proteomes" id="UP000518300">
    <property type="component" value="Unassembled WGS sequence"/>
</dbReference>
<evidence type="ECO:0000259" key="8">
    <source>
        <dbReference type="Pfam" id="PF21269"/>
    </source>
</evidence>
<evidence type="ECO:0000313" key="10">
    <source>
        <dbReference type="Proteomes" id="UP000518300"/>
    </source>
</evidence>
<keyword evidence="3" id="KW-0313">Glucose metabolism</keyword>
<evidence type="ECO:0000256" key="5">
    <source>
        <dbReference type="ARBA" id="ARBA00022679"/>
    </source>
</evidence>
<keyword evidence="6" id="KW-0119">Carbohydrate metabolism</keyword>
<comment type="similarity">
    <text evidence="1">Belongs to the glycosyltransferase group 1 family. Glycosyltransferase 4 subfamily.</text>
</comment>
<dbReference type="AlphaFoldDB" id="A0A848LK77"/>
<evidence type="ECO:0000259" key="7">
    <source>
        <dbReference type="Pfam" id="PF00534"/>
    </source>
</evidence>
<dbReference type="GO" id="GO:0006006">
    <property type="term" value="P:glucose metabolic process"/>
    <property type="evidence" value="ECO:0007669"/>
    <property type="project" value="UniProtKB-KW"/>
</dbReference>
<name>A0A848LK77_9BACT</name>
<accession>A0A848LK77</accession>